<dbReference type="InterPro" id="IPR050796">
    <property type="entry name" value="SCF_F-box_component"/>
</dbReference>
<dbReference type="SMART" id="SM00256">
    <property type="entry name" value="FBOX"/>
    <property type="match status" value="1"/>
</dbReference>
<evidence type="ECO:0000259" key="1">
    <source>
        <dbReference type="SMART" id="SM00256"/>
    </source>
</evidence>
<gene>
    <name evidence="2" type="ORF">L1049_012387</name>
</gene>
<dbReference type="InterPro" id="IPR036047">
    <property type="entry name" value="F-box-like_dom_sf"/>
</dbReference>
<dbReference type="CDD" id="cd22157">
    <property type="entry name" value="F-box_AtFBW1-like"/>
    <property type="match status" value="1"/>
</dbReference>
<dbReference type="SUPFAM" id="SSF81383">
    <property type="entry name" value="F-box domain"/>
    <property type="match status" value="1"/>
</dbReference>
<proteinExistence type="predicted"/>
<feature type="domain" description="F-box" evidence="1">
    <location>
        <begin position="31"/>
        <end position="71"/>
    </location>
</feature>
<comment type="caution">
    <text evidence="2">The sequence shown here is derived from an EMBL/GenBank/DDBJ whole genome shotgun (WGS) entry which is preliminary data.</text>
</comment>
<organism evidence="2 3">
    <name type="scientific">Liquidambar formosana</name>
    <name type="common">Formosan gum</name>
    <dbReference type="NCBI Taxonomy" id="63359"/>
    <lineage>
        <taxon>Eukaryota</taxon>
        <taxon>Viridiplantae</taxon>
        <taxon>Streptophyta</taxon>
        <taxon>Embryophyta</taxon>
        <taxon>Tracheophyta</taxon>
        <taxon>Spermatophyta</taxon>
        <taxon>Magnoliopsida</taxon>
        <taxon>eudicotyledons</taxon>
        <taxon>Gunneridae</taxon>
        <taxon>Pentapetalae</taxon>
        <taxon>Saxifragales</taxon>
        <taxon>Altingiaceae</taxon>
        <taxon>Liquidambar</taxon>
    </lineage>
</organism>
<name>A0AAP0N175_LIQFO</name>
<dbReference type="AlphaFoldDB" id="A0AAP0N175"/>
<dbReference type="Gene3D" id="1.20.1280.50">
    <property type="match status" value="1"/>
</dbReference>
<protein>
    <recommendedName>
        <fullName evidence="1">F-box domain-containing protein</fullName>
    </recommendedName>
</protein>
<reference evidence="2 3" key="1">
    <citation type="journal article" date="2024" name="Plant J.">
        <title>Genome sequences and population genomics reveal climatic adaptation and genomic divergence between two closely related sweetgum species.</title>
        <authorList>
            <person name="Xu W.Q."/>
            <person name="Ren C.Q."/>
            <person name="Zhang X.Y."/>
            <person name="Comes H.P."/>
            <person name="Liu X.H."/>
            <person name="Li Y.G."/>
            <person name="Kettle C.J."/>
            <person name="Jalonen R."/>
            <person name="Gaisberger H."/>
            <person name="Ma Y.Z."/>
            <person name="Qiu Y.X."/>
        </authorList>
    </citation>
    <scope>NUCLEOTIDE SEQUENCE [LARGE SCALE GENOMIC DNA]</scope>
    <source>
        <strain evidence="2">Hangzhou</strain>
    </source>
</reference>
<dbReference type="Pfam" id="PF00646">
    <property type="entry name" value="F-box"/>
    <property type="match status" value="1"/>
</dbReference>
<accession>A0AAP0N175</accession>
<dbReference type="InterPro" id="IPR001810">
    <property type="entry name" value="F-box_dom"/>
</dbReference>
<evidence type="ECO:0000313" key="3">
    <source>
        <dbReference type="Proteomes" id="UP001415857"/>
    </source>
</evidence>
<dbReference type="Proteomes" id="UP001415857">
    <property type="component" value="Unassembled WGS sequence"/>
</dbReference>
<dbReference type="EMBL" id="JBBPBK010000396">
    <property type="protein sequence ID" value="KAK9265443.1"/>
    <property type="molecule type" value="Genomic_DNA"/>
</dbReference>
<evidence type="ECO:0000313" key="2">
    <source>
        <dbReference type="EMBL" id="KAK9265443.1"/>
    </source>
</evidence>
<dbReference type="PANTHER" id="PTHR31672">
    <property type="entry name" value="BNACNNG10540D PROTEIN"/>
    <property type="match status" value="1"/>
</dbReference>
<sequence length="199" mass="22775">MERGLGETMNNSGKRILHSADHSPAAEAIGGNGDLVREILLRLPIKSLLRFESVSKKWFSLISDPHFSQSYTRLRDINPKPSGLLLNHGYAIFQFIPFNDDGDGNESWDYLSYPDISGRYTILQSCNGLLLWSFAYWRGNSVLEYLIINPTTKQFFHFPTRQYKNPFVAINLAFDPLKSPHYKLVCVGRAKKTKFRISN</sequence>
<dbReference type="PANTHER" id="PTHR31672:SF13">
    <property type="entry name" value="F-BOX PROTEIN CPR30-LIKE"/>
    <property type="match status" value="1"/>
</dbReference>
<keyword evidence="3" id="KW-1185">Reference proteome</keyword>